<accession>A0A392UJM0</accession>
<evidence type="ECO:0000313" key="3">
    <source>
        <dbReference type="Proteomes" id="UP000265520"/>
    </source>
</evidence>
<dbReference type="Gene3D" id="2.40.50.170">
    <property type="entry name" value="Cysteine proteinases. Chain C"/>
    <property type="match status" value="1"/>
</dbReference>
<comment type="caution">
    <text evidence="2">The sequence shown here is derived from an EMBL/GenBank/DDBJ whole genome shotgun (WGS) entry which is preliminary data.</text>
</comment>
<dbReference type="GO" id="GO:0008234">
    <property type="term" value="F:cysteine-type peptidase activity"/>
    <property type="evidence" value="ECO:0007669"/>
    <property type="project" value="InterPro"/>
</dbReference>
<dbReference type="Proteomes" id="UP000265520">
    <property type="component" value="Unassembled WGS sequence"/>
</dbReference>
<evidence type="ECO:0000313" key="2">
    <source>
        <dbReference type="EMBL" id="MCI72957.1"/>
    </source>
</evidence>
<dbReference type="EMBL" id="LXQA010828486">
    <property type="protein sequence ID" value="MCI72957.1"/>
    <property type="molecule type" value="Genomic_DNA"/>
</dbReference>
<evidence type="ECO:0000259" key="1">
    <source>
        <dbReference type="Pfam" id="PF00112"/>
    </source>
</evidence>
<dbReference type="InterPro" id="IPR000668">
    <property type="entry name" value="Peptidase_C1A_C"/>
</dbReference>
<protein>
    <submittedName>
        <fullName evidence="2">Cathepsin 7-like</fullName>
    </submittedName>
</protein>
<organism evidence="2 3">
    <name type="scientific">Trifolium medium</name>
    <dbReference type="NCBI Taxonomy" id="97028"/>
    <lineage>
        <taxon>Eukaryota</taxon>
        <taxon>Viridiplantae</taxon>
        <taxon>Streptophyta</taxon>
        <taxon>Embryophyta</taxon>
        <taxon>Tracheophyta</taxon>
        <taxon>Spermatophyta</taxon>
        <taxon>Magnoliopsida</taxon>
        <taxon>eudicotyledons</taxon>
        <taxon>Gunneridae</taxon>
        <taxon>Pentapetalae</taxon>
        <taxon>rosids</taxon>
        <taxon>fabids</taxon>
        <taxon>Fabales</taxon>
        <taxon>Fabaceae</taxon>
        <taxon>Papilionoideae</taxon>
        <taxon>50 kb inversion clade</taxon>
        <taxon>NPAAA clade</taxon>
        <taxon>Hologalegina</taxon>
        <taxon>IRL clade</taxon>
        <taxon>Trifolieae</taxon>
        <taxon>Trifolium</taxon>
    </lineage>
</organism>
<dbReference type="InterPro" id="IPR038765">
    <property type="entry name" value="Papain-like_cys_pep_sf"/>
</dbReference>
<feature type="domain" description="Peptidase C1A papain C-terminal" evidence="1">
    <location>
        <begin position="5"/>
        <end position="29"/>
    </location>
</feature>
<dbReference type="SUPFAM" id="SSF54001">
    <property type="entry name" value="Cysteine proteinases"/>
    <property type="match status" value="1"/>
</dbReference>
<reference evidence="2 3" key="1">
    <citation type="journal article" date="2018" name="Front. Plant Sci.">
        <title>Red Clover (Trifolium pratense) and Zigzag Clover (T. medium) - A Picture of Genomic Similarities and Differences.</title>
        <authorList>
            <person name="Dluhosova J."/>
            <person name="Istvanek J."/>
            <person name="Nedelnik J."/>
            <person name="Repkova J."/>
        </authorList>
    </citation>
    <scope>NUCLEOTIDE SEQUENCE [LARGE SCALE GENOMIC DNA]</scope>
    <source>
        <strain evidence="3">cv. 10/8</strain>
        <tissue evidence="2">Leaf</tissue>
    </source>
</reference>
<name>A0A392UJM0_9FABA</name>
<proteinExistence type="predicted"/>
<keyword evidence="3" id="KW-1185">Reference proteome</keyword>
<dbReference type="AlphaFoldDB" id="A0A392UJM0"/>
<dbReference type="GO" id="GO:0006508">
    <property type="term" value="P:proteolysis"/>
    <property type="evidence" value="ECO:0007669"/>
    <property type="project" value="InterPro"/>
</dbReference>
<dbReference type="Pfam" id="PF00112">
    <property type="entry name" value="Peptidase_C1"/>
    <property type="match status" value="1"/>
</dbReference>
<feature type="non-terminal residue" evidence="2">
    <location>
        <position position="53"/>
    </location>
</feature>
<sequence length="53" mass="5812">MGFGPDYWLIRNSHGHAWGNAGYAKFTRAMVLGRFLIDGGWAPVGIAYQDPDG</sequence>